<accession>A0A238K8M3</accession>
<evidence type="ECO:0000313" key="3">
    <source>
        <dbReference type="Proteomes" id="UP000207598"/>
    </source>
</evidence>
<dbReference type="OrthoDB" id="7846016at2"/>
<sequence length="363" mass="39570">MDALAFRFILAGLAVGPAAVATVLPASGVLVPLGLVVGGAGSAWALFVSLRDGKQHPRRRGPALLTPATLRRRPRDLPPIGDQRRALAETLVAAVDLRTEPDAPPTRATAVARILARVLDSWQMADTADLPRDLTITLTLLERLLTADPGEAGRIAQMFRRPDLVLALRDEIDEVAQVRAAYDRAFAAFQATRVVQAADPAPRDLVEAFLSMGVPDIDLWHRIVTEHDPDSPALRRAALWCVLQPQCDRATVAAYLARVTHEGQLTRAARRGDRAYLDRVARVIRNYNAGAYTRQELAFVPAAGAAQSQAEELDALADLTRTPRLPDPHCAVIALDGRKPRPRPAWDLANGRLVRPPMRADYL</sequence>
<keyword evidence="1" id="KW-0472">Membrane</keyword>
<dbReference type="RefSeq" id="WP_094020768.1">
    <property type="nucleotide sequence ID" value="NZ_FXYF01000004.1"/>
</dbReference>
<keyword evidence="3" id="KW-1185">Reference proteome</keyword>
<dbReference type="EMBL" id="FXYF01000004">
    <property type="protein sequence ID" value="SMX39248.1"/>
    <property type="molecule type" value="Genomic_DNA"/>
</dbReference>
<evidence type="ECO:0000313" key="2">
    <source>
        <dbReference type="EMBL" id="SMX39248.1"/>
    </source>
</evidence>
<keyword evidence="1" id="KW-0812">Transmembrane</keyword>
<gene>
    <name evidence="2" type="ORF">MAA8898_01952</name>
</gene>
<evidence type="ECO:0000256" key="1">
    <source>
        <dbReference type="SAM" id="Phobius"/>
    </source>
</evidence>
<evidence type="ECO:0008006" key="4">
    <source>
        <dbReference type="Google" id="ProtNLM"/>
    </source>
</evidence>
<dbReference type="AlphaFoldDB" id="A0A238K8M3"/>
<protein>
    <recommendedName>
        <fullName evidence="4">DUF4274 domain-containing protein</fullName>
    </recommendedName>
</protein>
<name>A0A238K8M3_9RHOB</name>
<organism evidence="2 3">
    <name type="scientific">Maliponia aquimaris</name>
    <dbReference type="NCBI Taxonomy" id="1673631"/>
    <lineage>
        <taxon>Bacteria</taxon>
        <taxon>Pseudomonadati</taxon>
        <taxon>Pseudomonadota</taxon>
        <taxon>Alphaproteobacteria</taxon>
        <taxon>Rhodobacterales</taxon>
        <taxon>Paracoccaceae</taxon>
        <taxon>Maliponia</taxon>
    </lineage>
</organism>
<reference evidence="2 3" key="1">
    <citation type="submission" date="2017-05" db="EMBL/GenBank/DDBJ databases">
        <authorList>
            <person name="Song R."/>
            <person name="Chenine A.L."/>
            <person name="Ruprecht R.M."/>
        </authorList>
    </citation>
    <scope>NUCLEOTIDE SEQUENCE [LARGE SCALE GENOMIC DNA]</scope>
    <source>
        <strain evidence="2 3">CECT 8898</strain>
    </source>
</reference>
<dbReference type="Proteomes" id="UP000207598">
    <property type="component" value="Unassembled WGS sequence"/>
</dbReference>
<proteinExistence type="predicted"/>
<keyword evidence="1" id="KW-1133">Transmembrane helix</keyword>
<feature type="transmembrane region" description="Helical" evidence="1">
    <location>
        <begin position="31"/>
        <end position="50"/>
    </location>
</feature>